<dbReference type="VEuPathDB" id="FungiDB:PYU1_G010731"/>
<proteinExistence type="predicted"/>
<evidence type="ECO:0000313" key="2">
    <source>
        <dbReference type="EnsemblProtists" id="PYU1_T010754"/>
    </source>
</evidence>
<organism evidence="2 3">
    <name type="scientific">Globisporangium ultimum (strain ATCC 200006 / CBS 805.95 / DAOM BR144)</name>
    <name type="common">Pythium ultimum</name>
    <dbReference type="NCBI Taxonomy" id="431595"/>
    <lineage>
        <taxon>Eukaryota</taxon>
        <taxon>Sar</taxon>
        <taxon>Stramenopiles</taxon>
        <taxon>Oomycota</taxon>
        <taxon>Peronosporomycetes</taxon>
        <taxon>Pythiales</taxon>
        <taxon>Pythiaceae</taxon>
        <taxon>Globisporangium</taxon>
    </lineage>
</organism>
<reference evidence="2" key="3">
    <citation type="submission" date="2015-02" db="UniProtKB">
        <authorList>
            <consortium name="EnsemblProtists"/>
        </authorList>
    </citation>
    <scope>IDENTIFICATION</scope>
    <source>
        <strain evidence="2">DAOM BR144</strain>
    </source>
</reference>
<reference evidence="3" key="2">
    <citation type="submission" date="2010-04" db="EMBL/GenBank/DDBJ databases">
        <authorList>
            <person name="Buell R."/>
            <person name="Hamilton J."/>
            <person name="Hostetler J."/>
        </authorList>
    </citation>
    <scope>NUCLEOTIDE SEQUENCE [LARGE SCALE GENOMIC DNA]</scope>
    <source>
        <strain evidence="3">DAOM:BR144</strain>
    </source>
</reference>
<dbReference type="InParanoid" id="K3X0K5"/>
<dbReference type="PANTHER" id="PTHR31485:SF7">
    <property type="entry name" value="PEPTIDYL SERINE ALPHA-GALACTOSYLTRANSFERASE"/>
    <property type="match status" value="1"/>
</dbReference>
<sequence>MLKHASPSQPLYYRMLLGLAALLITVLLVENASLKSSASSLVTETKSSAGHASVAFLRQDVLVHVPESGNSNSNVTEQAAVSTEAPAKVAADAKSAHDAVLETLHHEQSADSDHSPTTTVNEEKLQQQTLSPEHQNIVDKLLRQIYPANYDNSSMHIVFSMSCDQQHRLLYSTVVQMSATRVGQKGPITQIISGCTDEQKTEILFEPRFYYDFRVHFTQSYYPHPLPEIDDWYAPYNKPFALRHYLHNANPPVQHEIITLIDGDFVFFKPMEVNTGRNVTRFYQGTRDPTTVTDEVRDGVAISHNWRNVIRGDKFFSMTEKWQKVCEGQPCASVNEDDGWEYYWGLGPPYIMTKNDMLAFIDDYCHFVVEARKVSTDWMVEMYAYSLAAANHGIKHTIFSHLGLAHPYLKGPEYWSFLDDLSITENPCLDPTELFYPPDPPVGLHFYHLYYVGEQGRHFYKKSIPDNFLDCDHGLLLVPNAAEYEWASSMDPQNDNSRSQRRHETWASCTMHKAINQAAILLKKATCGRRGFNAYQSVEIIKQS</sequence>
<dbReference type="HOGENOM" id="CLU_028786_0_0_1"/>
<feature type="compositionally biased region" description="Polar residues" evidence="1">
    <location>
        <begin position="115"/>
        <end position="131"/>
    </location>
</feature>
<dbReference type="PANTHER" id="PTHR31485">
    <property type="entry name" value="PEPTIDYL SERINE ALPHA-GALACTOSYLTRANSFERASE"/>
    <property type="match status" value="1"/>
</dbReference>
<feature type="compositionally biased region" description="Basic and acidic residues" evidence="1">
    <location>
        <begin position="105"/>
        <end position="114"/>
    </location>
</feature>
<dbReference type="InterPro" id="IPR044845">
    <property type="entry name" value="HPAT/SRGT1-like"/>
</dbReference>
<dbReference type="eggNOG" id="ENOG502RWZD">
    <property type="taxonomic scope" value="Eukaryota"/>
</dbReference>
<dbReference type="GO" id="GO:0016757">
    <property type="term" value="F:glycosyltransferase activity"/>
    <property type="evidence" value="ECO:0007669"/>
    <property type="project" value="InterPro"/>
</dbReference>
<evidence type="ECO:0000313" key="3">
    <source>
        <dbReference type="Proteomes" id="UP000019132"/>
    </source>
</evidence>
<reference evidence="3" key="1">
    <citation type="journal article" date="2010" name="Genome Biol.">
        <title>Genome sequence of the necrotrophic plant pathogen Pythium ultimum reveals original pathogenicity mechanisms and effector repertoire.</title>
        <authorList>
            <person name="Levesque C.A."/>
            <person name="Brouwer H."/>
            <person name="Cano L."/>
            <person name="Hamilton J.P."/>
            <person name="Holt C."/>
            <person name="Huitema E."/>
            <person name="Raffaele S."/>
            <person name="Robideau G.P."/>
            <person name="Thines M."/>
            <person name="Win J."/>
            <person name="Zerillo M.M."/>
            <person name="Beakes G.W."/>
            <person name="Boore J.L."/>
            <person name="Busam D."/>
            <person name="Dumas B."/>
            <person name="Ferriera S."/>
            <person name="Fuerstenberg S.I."/>
            <person name="Gachon C.M."/>
            <person name="Gaulin E."/>
            <person name="Govers F."/>
            <person name="Grenville-Briggs L."/>
            <person name="Horner N."/>
            <person name="Hostetler J."/>
            <person name="Jiang R.H."/>
            <person name="Johnson J."/>
            <person name="Krajaejun T."/>
            <person name="Lin H."/>
            <person name="Meijer H.J."/>
            <person name="Moore B."/>
            <person name="Morris P."/>
            <person name="Phuntmart V."/>
            <person name="Puiu D."/>
            <person name="Shetty J."/>
            <person name="Stajich J.E."/>
            <person name="Tripathy S."/>
            <person name="Wawra S."/>
            <person name="van West P."/>
            <person name="Whitty B.R."/>
            <person name="Coutinho P.M."/>
            <person name="Henrissat B."/>
            <person name="Martin F."/>
            <person name="Thomas P.D."/>
            <person name="Tyler B.M."/>
            <person name="De Vries R.P."/>
            <person name="Kamoun S."/>
            <person name="Yandell M."/>
            <person name="Tisserat N."/>
            <person name="Buell C.R."/>
        </authorList>
    </citation>
    <scope>NUCLEOTIDE SEQUENCE</scope>
    <source>
        <strain evidence="3">DAOM:BR144</strain>
    </source>
</reference>
<evidence type="ECO:0000256" key="1">
    <source>
        <dbReference type="SAM" id="MobiDB-lite"/>
    </source>
</evidence>
<dbReference type="Proteomes" id="UP000019132">
    <property type="component" value="Unassembled WGS sequence"/>
</dbReference>
<dbReference type="AlphaFoldDB" id="K3X0K5"/>
<accession>K3X0K5</accession>
<dbReference type="STRING" id="431595.K3X0K5"/>
<dbReference type="EnsemblProtists" id="PYU1_T010754">
    <property type="protein sequence ID" value="PYU1_T010754"/>
    <property type="gene ID" value="PYU1_G010731"/>
</dbReference>
<keyword evidence="3" id="KW-1185">Reference proteome</keyword>
<dbReference type="EMBL" id="GL376592">
    <property type="status" value="NOT_ANNOTATED_CDS"/>
    <property type="molecule type" value="Genomic_DNA"/>
</dbReference>
<protein>
    <submittedName>
        <fullName evidence="2">Uncharacterized protein</fullName>
    </submittedName>
</protein>
<name>K3X0K5_GLOUD</name>
<feature type="region of interest" description="Disordered" evidence="1">
    <location>
        <begin position="105"/>
        <end position="131"/>
    </location>
</feature>